<feature type="signal peptide" evidence="1">
    <location>
        <begin position="1"/>
        <end position="25"/>
    </location>
</feature>
<dbReference type="AlphaFoldDB" id="A0A0E9SEF1"/>
<name>A0A0E9SEF1_ANGAN</name>
<keyword evidence="1" id="KW-0732">Signal</keyword>
<accession>A0A0E9SEF1</accession>
<evidence type="ECO:0000313" key="2">
    <source>
        <dbReference type="EMBL" id="JAH39676.1"/>
    </source>
</evidence>
<dbReference type="EMBL" id="GBXM01068901">
    <property type="protein sequence ID" value="JAH39676.1"/>
    <property type="molecule type" value="Transcribed_RNA"/>
</dbReference>
<organism evidence="2">
    <name type="scientific">Anguilla anguilla</name>
    <name type="common">European freshwater eel</name>
    <name type="synonym">Muraena anguilla</name>
    <dbReference type="NCBI Taxonomy" id="7936"/>
    <lineage>
        <taxon>Eukaryota</taxon>
        <taxon>Metazoa</taxon>
        <taxon>Chordata</taxon>
        <taxon>Craniata</taxon>
        <taxon>Vertebrata</taxon>
        <taxon>Euteleostomi</taxon>
        <taxon>Actinopterygii</taxon>
        <taxon>Neopterygii</taxon>
        <taxon>Teleostei</taxon>
        <taxon>Anguilliformes</taxon>
        <taxon>Anguillidae</taxon>
        <taxon>Anguilla</taxon>
    </lineage>
</organism>
<sequence>MQHSLNMAIICYFCSVVISLRSASGIPHCSQNISNGSNKLNTL</sequence>
<evidence type="ECO:0000256" key="1">
    <source>
        <dbReference type="SAM" id="SignalP"/>
    </source>
</evidence>
<proteinExistence type="predicted"/>
<reference evidence="2" key="2">
    <citation type="journal article" date="2015" name="Fish Shellfish Immunol.">
        <title>Early steps in the European eel (Anguilla anguilla)-Vibrio vulnificus interaction in the gills: Role of the RtxA13 toxin.</title>
        <authorList>
            <person name="Callol A."/>
            <person name="Pajuelo D."/>
            <person name="Ebbesson L."/>
            <person name="Teles M."/>
            <person name="MacKenzie S."/>
            <person name="Amaro C."/>
        </authorList>
    </citation>
    <scope>NUCLEOTIDE SEQUENCE</scope>
</reference>
<feature type="chain" id="PRO_5002432376" evidence="1">
    <location>
        <begin position="26"/>
        <end position="43"/>
    </location>
</feature>
<reference evidence="2" key="1">
    <citation type="submission" date="2014-11" db="EMBL/GenBank/DDBJ databases">
        <authorList>
            <person name="Amaro Gonzalez C."/>
        </authorList>
    </citation>
    <scope>NUCLEOTIDE SEQUENCE</scope>
</reference>
<protein>
    <submittedName>
        <fullName evidence="2">Uncharacterized protein</fullName>
    </submittedName>
</protein>